<gene>
    <name evidence="2" type="ORF">DWV29_23070</name>
</gene>
<evidence type="ECO:0000313" key="3">
    <source>
        <dbReference type="Proteomes" id="UP000283880"/>
    </source>
</evidence>
<dbReference type="OrthoDB" id="9790815at2"/>
<dbReference type="InterPro" id="IPR019405">
    <property type="entry name" value="Lactonase_7-beta_prop"/>
</dbReference>
<dbReference type="Proteomes" id="UP000283880">
    <property type="component" value="Unassembled WGS sequence"/>
</dbReference>
<name>A0A413F9L3_9FIRM</name>
<dbReference type="AlphaFoldDB" id="A0A413F9L3"/>
<dbReference type="GO" id="GO:0017057">
    <property type="term" value="F:6-phosphogluconolactonase activity"/>
    <property type="evidence" value="ECO:0007669"/>
    <property type="project" value="TreeGrafter"/>
</dbReference>
<accession>A0A413F9L3</accession>
<dbReference type="PANTHER" id="PTHR30344:SF1">
    <property type="entry name" value="6-PHOSPHOGLUCONOLACTONASE"/>
    <property type="match status" value="1"/>
</dbReference>
<evidence type="ECO:0000313" key="2">
    <source>
        <dbReference type="EMBL" id="RGX24648.1"/>
    </source>
</evidence>
<organism evidence="2 3">
    <name type="scientific">Enterocloster asparagiformis</name>
    <dbReference type="NCBI Taxonomy" id="333367"/>
    <lineage>
        <taxon>Bacteria</taxon>
        <taxon>Bacillati</taxon>
        <taxon>Bacillota</taxon>
        <taxon>Clostridia</taxon>
        <taxon>Lachnospirales</taxon>
        <taxon>Lachnospiraceae</taxon>
        <taxon>Enterocloster</taxon>
    </lineage>
</organism>
<dbReference type="Pfam" id="PF10282">
    <property type="entry name" value="Lactonase"/>
    <property type="match status" value="1"/>
</dbReference>
<comment type="similarity">
    <text evidence="1">Belongs to the cycloisomerase 2 family.</text>
</comment>
<dbReference type="InterPro" id="IPR011048">
    <property type="entry name" value="Haem_d1_sf"/>
</dbReference>
<sequence length="329" mass="35617">MQKLIGYIGTYESPASPGIDCFSLDLETGRLSAPQRRFAVPDSKYLSLFDGVLAAPVRRDGRAGISLLDTASPGDSPLGECLPEQSPACFVTQDERYIYTANYHEGNVLVYDKSDKTPRLTRTISIAPGAGCHQVLLTGDYMLVPCLLLDQVNIYNRSHDFTHVGTIPFEPGTGPRHGVFDGAGRRLFLVSELSNELFVYEWTDPASVRLRGITPILPQNFTSDPAPASAAIRLSADERFLYVSTRFADVITVFALDGFQATSIQQVSSGGVHPRDFILTPDGNYLLAANRTKGGLACFRLDPESGKIGALCSSVPAPEAVSVVLAQDR</sequence>
<dbReference type="Gene3D" id="2.130.10.10">
    <property type="entry name" value="YVTN repeat-like/Quinoprotein amine dehydrogenase"/>
    <property type="match status" value="1"/>
</dbReference>
<evidence type="ECO:0000256" key="1">
    <source>
        <dbReference type="ARBA" id="ARBA00005564"/>
    </source>
</evidence>
<proteinExistence type="inferred from homology"/>
<dbReference type="SUPFAM" id="SSF51004">
    <property type="entry name" value="C-terminal (heme d1) domain of cytochrome cd1-nitrite reductase"/>
    <property type="match status" value="1"/>
</dbReference>
<comment type="caution">
    <text evidence="2">The sequence shown here is derived from an EMBL/GenBank/DDBJ whole genome shotgun (WGS) entry which is preliminary data.</text>
</comment>
<dbReference type="InterPro" id="IPR050282">
    <property type="entry name" value="Cycloisomerase_2"/>
</dbReference>
<dbReference type="PANTHER" id="PTHR30344">
    <property type="entry name" value="6-PHOSPHOGLUCONOLACTONASE-RELATED"/>
    <property type="match status" value="1"/>
</dbReference>
<dbReference type="InterPro" id="IPR015943">
    <property type="entry name" value="WD40/YVTN_repeat-like_dom_sf"/>
</dbReference>
<dbReference type="EMBL" id="QSBM01000021">
    <property type="protein sequence ID" value="RGX24648.1"/>
    <property type="molecule type" value="Genomic_DNA"/>
</dbReference>
<dbReference type="RefSeq" id="WP_007719544.1">
    <property type="nucleotide sequence ID" value="NZ_JAWRJJ010000312.1"/>
</dbReference>
<reference evidence="2 3" key="1">
    <citation type="submission" date="2018-08" db="EMBL/GenBank/DDBJ databases">
        <title>A genome reference for cultivated species of the human gut microbiota.</title>
        <authorList>
            <person name="Zou Y."/>
            <person name="Xue W."/>
            <person name="Luo G."/>
        </authorList>
    </citation>
    <scope>NUCLEOTIDE SEQUENCE [LARGE SCALE GENOMIC DNA]</scope>
    <source>
        <strain evidence="2 3">AF04-15</strain>
    </source>
</reference>
<protein>
    <submittedName>
        <fullName evidence="2">Lactonase family protein</fullName>
    </submittedName>
</protein>